<sequence>MLKRKKINSGFIFVPIVFIVAIVIVVGIFIYQKNTQSKNTPITNPTGTIYITPTETVQPTTSENAVKKTPTPTKKLTSTPTTKPNSSNTESNPTATNQPNNNTVTNTPTPEPTATPTPSPTTALTFPSVVVTSSKSRGAVLSPDEIFSVEANYYNLPKTGEKGCNTNNQVEIELVYLGTQLTATFADSYSYPWTLYPVGEPKVYLAYVGCGTNAKILITYQVVHFPYQTINPYVTGVIAEYGTPNTISSDKYEFSW</sequence>
<feature type="transmembrane region" description="Helical" evidence="2">
    <location>
        <begin position="12"/>
        <end position="31"/>
    </location>
</feature>
<name>A0A1F7YGA7_9BACT</name>
<organism evidence="3 4">
    <name type="scientific">Candidatus Woesebacteria bacterium RIFCSPHIGHO2_01_FULL_39_28</name>
    <dbReference type="NCBI Taxonomy" id="1802496"/>
    <lineage>
        <taxon>Bacteria</taxon>
        <taxon>Candidatus Woeseibacteriota</taxon>
    </lineage>
</organism>
<dbReference type="Proteomes" id="UP000178851">
    <property type="component" value="Unassembled WGS sequence"/>
</dbReference>
<dbReference type="AlphaFoldDB" id="A0A1F7YGA7"/>
<reference evidence="3 4" key="1">
    <citation type="journal article" date="2016" name="Nat. Commun.">
        <title>Thousands of microbial genomes shed light on interconnected biogeochemical processes in an aquifer system.</title>
        <authorList>
            <person name="Anantharaman K."/>
            <person name="Brown C.T."/>
            <person name="Hug L.A."/>
            <person name="Sharon I."/>
            <person name="Castelle C.J."/>
            <person name="Probst A.J."/>
            <person name="Thomas B.C."/>
            <person name="Singh A."/>
            <person name="Wilkins M.J."/>
            <person name="Karaoz U."/>
            <person name="Brodie E.L."/>
            <person name="Williams K.H."/>
            <person name="Hubbard S.S."/>
            <person name="Banfield J.F."/>
        </authorList>
    </citation>
    <scope>NUCLEOTIDE SEQUENCE [LARGE SCALE GENOMIC DNA]</scope>
</reference>
<comment type="caution">
    <text evidence="3">The sequence shown here is derived from an EMBL/GenBank/DDBJ whole genome shotgun (WGS) entry which is preliminary data.</text>
</comment>
<protein>
    <submittedName>
        <fullName evidence="3">Uncharacterized protein</fullName>
    </submittedName>
</protein>
<feature type="region of interest" description="Disordered" evidence="1">
    <location>
        <begin position="37"/>
        <end position="123"/>
    </location>
</feature>
<evidence type="ECO:0000313" key="3">
    <source>
        <dbReference type="EMBL" id="OGM26333.1"/>
    </source>
</evidence>
<keyword evidence="2" id="KW-0812">Transmembrane</keyword>
<evidence type="ECO:0000313" key="4">
    <source>
        <dbReference type="Proteomes" id="UP000178851"/>
    </source>
</evidence>
<keyword evidence="2" id="KW-0472">Membrane</keyword>
<feature type="compositionally biased region" description="Pro residues" evidence="1">
    <location>
        <begin position="109"/>
        <end position="119"/>
    </location>
</feature>
<accession>A0A1F7YGA7</accession>
<keyword evidence="2" id="KW-1133">Transmembrane helix</keyword>
<evidence type="ECO:0000256" key="1">
    <source>
        <dbReference type="SAM" id="MobiDB-lite"/>
    </source>
</evidence>
<gene>
    <name evidence="3" type="ORF">A2627_00020</name>
</gene>
<feature type="compositionally biased region" description="Polar residues" evidence="1">
    <location>
        <begin position="37"/>
        <end position="64"/>
    </location>
</feature>
<feature type="compositionally biased region" description="Low complexity" evidence="1">
    <location>
        <begin position="67"/>
        <end position="108"/>
    </location>
</feature>
<proteinExistence type="predicted"/>
<dbReference type="EMBL" id="MGGI01000014">
    <property type="protein sequence ID" value="OGM26333.1"/>
    <property type="molecule type" value="Genomic_DNA"/>
</dbReference>
<evidence type="ECO:0000256" key="2">
    <source>
        <dbReference type="SAM" id="Phobius"/>
    </source>
</evidence>